<evidence type="ECO:0000313" key="4">
    <source>
        <dbReference type="Proteomes" id="UP000677305"/>
    </source>
</evidence>
<dbReference type="Pfam" id="PF07833">
    <property type="entry name" value="Cu_amine_oxidN1"/>
    <property type="match status" value="1"/>
</dbReference>
<proteinExistence type="predicted"/>
<dbReference type="RefSeq" id="WP_212690918.1">
    <property type="nucleotide sequence ID" value="NZ_CP058561.1"/>
</dbReference>
<dbReference type="SUPFAM" id="SSF54534">
    <property type="entry name" value="FKBP-like"/>
    <property type="match status" value="1"/>
</dbReference>
<dbReference type="Gene3D" id="3.10.50.40">
    <property type="match status" value="1"/>
</dbReference>
<evidence type="ECO:0000313" key="3">
    <source>
        <dbReference type="EMBL" id="QUH30795.1"/>
    </source>
</evidence>
<dbReference type="InterPro" id="IPR027304">
    <property type="entry name" value="Trigger_fact/SurA_dom_sf"/>
</dbReference>
<dbReference type="Pfam" id="PF13616">
    <property type="entry name" value="Rotamase_3"/>
    <property type="match status" value="1"/>
</dbReference>
<dbReference type="PANTHER" id="PTHR47245">
    <property type="entry name" value="PEPTIDYLPROLYL ISOMERASE"/>
    <property type="match status" value="1"/>
</dbReference>
<organism evidence="3 4">
    <name type="scientific">Vallitalea guaymasensis</name>
    <dbReference type="NCBI Taxonomy" id="1185412"/>
    <lineage>
        <taxon>Bacteria</taxon>
        <taxon>Bacillati</taxon>
        <taxon>Bacillota</taxon>
        <taxon>Clostridia</taxon>
        <taxon>Lachnospirales</taxon>
        <taxon>Vallitaleaceae</taxon>
        <taxon>Vallitalea</taxon>
    </lineage>
</organism>
<dbReference type="KEGG" id="vgu:HYG85_18460"/>
<dbReference type="InterPro" id="IPR012854">
    <property type="entry name" value="Cu_amine_oxidase-like_N"/>
</dbReference>
<protein>
    <submittedName>
        <fullName evidence="3">Peptidylprolyl isomerase</fullName>
    </submittedName>
</protein>
<sequence length="431" mass="48529">MKNYKHFILGFVTATFLSAAVIGVSASGLVKDITAKISYEIKTVLDGEEFSPKDTDGTELEPIIYNGRTYLPVRSLCDALGVSVGWENDTKSIILSTQPNNNNEDTIVTINGENKITLGEINLYLGQIKTQYESYFGPNVWEQTTEDGQSVEQVAKDNAISAAQSSNLIGLIAKQKGIKLTDEQQKGIDSQVNSFMSALQKESTGKSGITQEIVKKTMENQELYKLLYNKEMKDYTVDEEKLNAILDQNVQYKRYQENGYEYYAKKVRARHILIKTVDDSNQPLSEDKKVEAKKEAEKILAKAKAGEDFAALAKEYSQDPGSKDNGGEYTFARGEMISEFEEAAFNLKPGEISKIVETGYGYHVIKLEEVIEPTEEDIKAIKDNEANIKAQAIEQLKLQAFNKKVEEWQADYKIEINDEIWKNVKISEFEF</sequence>
<accession>A0A8J8MDQ6</accession>
<dbReference type="PANTHER" id="PTHR47245:SF2">
    <property type="entry name" value="PEPTIDYL-PROLYL CIS-TRANS ISOMERASE HP_0175-RELATED"/>
    <property type="match status" value="1"/>
</dbReference>
<dbReference type="InterPro" id="IPR036582">
    <property type="entry name" value="Mao_N_sf"/>
</dbReference>
<name>A0A8J8MDQ6_9FIRM</name>
<dbReference type="InterPro" id="IPR000297">
    <property type="entry name" value="PPIase_PpiC"/>
</dbReference>
<reference evidence="3 4" key="1">
    <citation type="submission" date="2020-07" db="EMBL/GenBank/DDBJ databases">
        <title>Vallitalea guaymasensis genome.</title>
        <authorList>
            <person name="Postec A."/>
        </authorList>
    </citation>
    <scope>NUCLEOTIDE SEQUENCE [LARGE SCALE GENOMIC DNA]</scope>
    <source>
        <strain evidence="3 4">Ra1766G1</strain>
    </source>
</reference>
<feature type="domain" description="PpiC" evidence="2">
    <location>
        <begin position="264"/>
        <end position="369"/>
    </location>
</feature>
<dbReference type="SUPFAM" id="SSF55383">
    <property type="entry name" value="Copper amine oxidase, domain N"/>
    <property type="match status" value="1"/>
</dbReference>
<dbReference type="Proteomes" id="UP000677305">
    <property type="component" value="Chromosome"/>
</dbReference>
<dbReference type="SUPFAM" id="SSF109998">
    <property type="entry name" value="Triger factor/SurA peptide-binding domain-like"/>
    <property type="match status" value="1"/>
</dbReference>
<dbReference type="InterPro" id="IPR050245">
    <property type="entry name" value="PrsA_foldase"/>
</dbReference>
<evidence type="ECO:0000259" key="2">
    <source>
        <dbReference type="PROSITE" id="PS50198"/>
    </source>
</evidence>
<dbReference type="GO" id="GO:0003755">
    <property type="term" value="F:peptidyl-prolyl cis-trans isomerase activity"/>
    <property type="evidence" value="ECO:0007669"/>
    <property type="project" value="UniProtKB-KW"/>
</dbReference>
<evidence type="ECO:0000256" key="1">
    <source>
        <dbReference type="PROSITE-ProRule" id="PRU00278"/>
    </source>
</evidence>
<dbReference type="EMBL" id="CP058561">
    <property type="protein sequence ID" value="QUH30795.1"/>
    <property type="molecule type" value="Genomic_DNA"/>
</dbReference>
<dbReference type="AlphaFoldDB" id="A0A8J8MDQ6"/>
<keyword evidence="1" id="KW-0697">Rotamase</keyword>
<keyword evidence="1 3" id="KW-0413">Isomerase</keyword>
<dbReference type="PROSITE" id="PS50198">
    <property type="entry name" value="PPIC_PPIASE_2"/>
    <property type="match status" value="1"/>
</dbReference>
<gene>
    <name evidence="3" type="ORF">HYG85_18460</name>
</gene>
<dbReference type="InterPro" id="IPR046357">
    <property type="entry name" value="PPIase_dom_sf"/>
</dbReference>
<keyword evidence="4" id="KW-1185">Reference proteome</keyword>